<evidence type="ECO:0000256" key="4">
    <source>
        <dbReference type="ARBA" id="ARBA00022475"/>
    </source>
</evidence>
<comment type="subcellular location">
    <subcellularLocation>
        <location evidence="1">Cell membrane</location>
        <topology evidence="1">Multi-pass membrane protein</topology>
    </subcellularLocation>
</comment>
<dbReference type="Pfam" id="PF12698">
    <property type="entry name" value="ABC2_membrane_3"/>
    <property type="match status" value="1"/>
</dbReference>
<feature type="transmembrane region" description="Helical" evidence="8">
    <location>
        <begin position="260"/>
        <end position="284"/>
    </location>
</feature>
<dbReference type="Proteomes" id="UP001162891">
    <property type="component" value="Chromosome"/>
</dbReference>
<evidence type="ECO:0000256" key="1">
    <source>
        <dbReference type="ARBA" id="ARBA00004651"/>
    </source>
</evidence>
<feature type="transmembrane region" description="Helical" evidence="8">
    <location>
        <begin position="232"/>
        <end position="254"/>
    </location>
</feature>
<dbReference type="PANTHER" id="PTHR30294:SF29">
    <property type="entry name" value="MULTIDRUG ABC TRANSPORTER PERMEASE YBHS-RELATED"/>
    <property type="match status" value="1"/>
</dbReference>
<evidence type="ECO:0000256" key="7">
    <source>
        <dbReference type="ARBA" id="ARBA00023136"/>
    </source>
</evidence>
<keyword evidence="11" id="KW-1185">Reference proteome</keyword>
<dbReference type="InterPro" id="IPR013525">
    <property type="entry name" value="ABC2_TM"/>
</dbReference>
<dbReference type="EMBL" id="AP025591">
    <property type="protein sequence ID" value="BDG04516.1"/>
    <property type="molecule type" value="Genomic_DNA"/>
</dbReference>
<organism evidence="10 11">
    <name type="scientific">Anaeromyxobacter oryzae</name>
    <dbReference type="NCBI Taxonomy" id="2918170"/>
    <lineage>
        <taxon>Bacteria</taxon>
        <taxon>Pseudomonadati</taxon>
        <taxon>Myxococcota</taxon>
        <taxon>Myxococcia</taxon>
        <taxon>Myxococcales</taxon>
        <taxon>Cystobacterineae</taxon>
        <taxon>Anaeromyxobacteraceae</taxon>
        <taxon>Anaeromyxobacter</taxon>
    </lineage>
</organism>
<comment type="similarity">
    <text evidence="2">Belongs to the ABC-2 integral membrane protein family.</text>
</comment>
<dbReference type="RefSeq" id="WP_248352912.1">
    <property type="nucleotide sequence ID" value="NZ_AP025591.1"/>
</dbReference>
<dbReference type="PANTHER" id="PTHR30294">
    <property type="entry name" value="MEMBRANE COMPONENT OF ABC TRANSPORTER YHHJ-RELATED"/>
    <property type="match status" value="1"/>
</dbReference>
<feature type="domain" description="ABC transmembrane type-2" evidence="9">
    <location>
        <begin position="148"/>
        <end position="376"/>
    </location>
</feature>
<evidence type="ECO:0000259" key="9">
    <source>
        <dbReference type="PROSITE" id="PS51012"/>
    </source>
</evidence>
<dbReference type="InterPro" id="IPR047817">
    <property type="entry name" value="ABC2_TM_bact-type"/>
</dbReference>
<evidence type="ECO:0000256" key="8">
    <source>
        <dbReference type="SAM" id="Phobius"/>
    </source>
</evidence>
<gene>
    <name evidence="10" type="ORF">AMOR_35120</name>
</gene>
<keyword evidence="5 8" id="KW-0812">Transmembrane</keyword>
<evidence type="ECO:0000313" key="10">
    <source>
        <dbReference type="EMBL" id="BDG04516.1"/>
    </source>
</evidence>
<sequence length="378" mass="40569">MKARLWRSAVRVGAMAAKEARHIVRDPRTLYMSLGMPVVMLFLFGFGISFDLDRIPIAVVDHDRTAASRALVRGLVASDELAIAADAGGPDAVLTLFRRGRIVGAVVVQEGFERDVLARRRVPVQLLVDGGDPVVANQLLAKADALVRAETRRLAGPELAAQAPPVEVRVWTRYNPASRSALFMVPGLAAYLIAITAVLLTALTIAGEWERGSMEQLFASPIGRLEIVLGKLLPYLVLGILEFQLVVAFGMAAFDLPLRGSGLVLSLLGLTFLVGMLGQGLLVSVLAKNQTVATQAGVMSSLLPSLLLSGMIFPVENMPPPLQALSRIVPARYLVHGLRGVMLKGNGLDVLWPDLLAQVLFAIAVIALATARFQRRLA</sequence>
<keyword evidence="3" id="KW-0813">Transport</keyword>
<keyword evidence="6 8" id="KW-1133">Transmembrane helix</keyword>
<proteinExistence type="inferred from homology"/>
<keyword evidence="7 8" id="KW-0472">Membrane</keyword>
<dbReference type="PROSITE" id="PS51012">
    <property type="entry name" value="ABC_TM2"/>
    <property type="match status" value="1"/>
</dbReference>
<evidence type="ECO:0000256" key="6">
    <source>
        <dbReference type="ARBA" id="ARBA00022989"/>
    </source>
</evidence>
<protein>
    <recommendedName>
        <fullName evidence="9">ABC transmembrane type-2 domain-containing protein</fullName>
    </recommendedName>
</protein>
<feature type="transmembrane region" description="Helical" evidence="8">
    <location>
        <begin position="296"/>
        <end position="315"/>
    </location>
</feature>
<reference evidence="11" key="1">
    <citation type="journal article" date="2022" name="Int. J. Syst. Evol. Microbiol.">
        <title>Anaeromyxobacter oryzae sp. nov., Anaeromyxobacter diazotrophicus sp. nov. and Anaeromyxobacter paludicola sp. nov., isolated from paddy soils.</title>
        <authorList>
            <person name="Itoh H."/>
            <person name="Xu Z."/>
            <person name="Mise K."/>
            <person name="Masuda Y."/>
            <person name="Ushijima N."/>
            <person name="Hayakawa C."/>
            <person name="Shiratori Y."/>
            <person name="Senoo K."/>
        </authorList>
    </citation>
    <scope>NUCLEOTIDE SEQUENCE [LARGE SCALE GENOMIC DNA]</scope>
    <source>
        <strain evidence="11">Red232</strain>
    </source>
</reference>
<feature type="transmembrane region" description="Helical" evidence="8">
    <location>
        <begin position="181"/>
        <end position="206"/>
    </location>
</feature>
<keyword evidence="4" id="KW-1003">Cell membrane</keyword>
<evidence type="ECO:0000313" key="11">
    <source>
        <dbReference type="Proteomes" id="UP001162891"/>
    </source>
</evidence>
<feature type="transmembrane region" description="Helical" evidence="8">
    <location>
        <begin position="355"/>
        <end position="373"/>
    </location>
</feature>
<feature type="transmembrane region" description="Helical" evidence="8">
    <location>
        <begin position="30"/>
        <end position="50"/>
    </location>
</feature>
<dbReference type="InterPro" id="IPR051449">
    <property type="entry name" value="ABC-2_transporter_component"/>
</dbReference>
<name>A0ABN6MVG2_9BACT</name>
<dbReference type="Gene3D" id="3.40.1710.10">
    <property type="entry name" value="abc type-2 transporter like domain"/>
    <property type="match status" value="1"/>
</dbReference>
<accession>A0ABN6MVG2</accession>
<evidence type="ECO:0000256" key="5">
    <source>
        <dbReference type="ARBA" id="ARBA00022692"/>
    </source>
</evidence>
<evidence type="ECO:0000256" key="2">
    <source>
        <dbReference type="ARBA" id="ARBA00007783"/>
    </source>
</evidence>
<evidence type="ECO:0000256" key="3">
    <source>
        <dbReference type="ARBA" id="ARBA00022448"/>
    </source>
</evidence>